<feature type="domain" description="HTH hxlR-type" evidence="4">
    <location>
        <begin position="4"/>
        <end position="99"/>
    </location>
</feature>
<dbReference type="Gene3D" id="1.10.10.10">
    <property type="entry name" value="Winged helix-like DNA-binding domain superfamily/Winged helix DNA-binding domain"/>
    <property type="match status" value="1"/>
</dbReference>
<dbReference type="Proteomes" id="UP000481360">
    <property type="component" value="Unassembled WGS sequence"/>
</dbReference>
<evidence type="ECO:0000259" key="4">
    <source>
        <dbReference type="PROSITE" id="PS51118"/>
    </source>
</evidence>
<accession>A0A7C9VWL9</accession>
<reference evidence="5 6" key="1">
    <citation type="submission" date="2020-03" db="EMBL/GenBank/DDBJ databases">
        <title>Isolation and identification of active actinomycetes.</title>
        <authorList>
            <person name="Sun X."/>
        </authorList>
    </citation>
    <scope>NUCLEOTIDE SEQUENCE [LARGE SCALE GENOMIC DNA]</scope>
    <source>
        <strain evidence="5 6">NEAU-D13</strain>
    </source>
</reference>
<keyword evidence="2" id="KW-0238">DNA-binding</keyword>
<dbReference type="InterPro" id="IPR002577">
    <property type="entry name" value="HTH_HxlR"/>
</dbReference>
<sequence length="119" mass="13275">MYHCPVELALDVIGGKWRAVILAHLKEKSHHYGELRRKVPGISEKMFGQRLRELQDAGLVSRTEVPPYVEYALTEEGRSLGPALQALYDWGLERAARTGAVIAPPDAARADRHPSPHDL</sequence>
<evidence type="ECO:0000256" key="3">
    <source>
        <dbReference type="ARBA" id="ARBA00023163"/>
    </source>
</evidence>
<proteinExistence type="predicted"/>
<dbReference type="AlphaFoldDB" id="A0A7C9VWL9"/>
<dbReference type="InterPro" id="IPR036390">
    <property type="entry name" value="WH_DNA-bd_sf"/>
</dbReference>
<keyword evidence="1" id="KW-0805">Transcription regulation</keyword>
<dbReference type="InterPro" id="IPR036388">
    <property type="entry name" value="WH-like_DNA-bd_sf"/>
</dbReference>
<dbReference type="RefSeq" id="WP_166052958.1">
    <property type="nucleotide sequence ID" value="NZ_JAAMPJ010000012.1"/>
</dbReference>
<dbReference type="GO" id="GO:0003677">
    <property type="term" value="F:DNA binding"/>
    <property type="evidence" value="ECO:0007669"/>
    <property type="project" value="UniProtKB-KW"/>
</dbReference>
<gene>
    <name evidence="5" type="ORF">G7043_35005</name>
</gene>
<keyword evidence="6" id="KW-1185">Reference proteome</keyword>
<dbReference type="SUPFAM" id="SSF46785">
    <property type="entry name" value="Winged helix' DNA-binding domain"/>
    <property type="match status" value="1"/>
</dbReference>
<dbReference type="PROSITE" id="PS51118">
    <property type="entry name" value="HTH_HXLR"/>
    <property type="match status" value="1"/>
</dbReference>
<dbReference type="EMBL" id="JAAMPJ010000012">
    <property type="protein sequence ID" value="NGY64135.1"/>
    <property type="molecule type" value="Genomic_DNA"/>
</dbReference>
<keyword evidence="3" id="KW-0804">Transcription</keyword>
<dbReference type="PANTHER" id="PTHR33204:SF29">
    <property type="entry name" value="TRANSCRIPTIONAL REGULATOR"/>
    <property type="match status" value="1"/>
</dbReference>
<dbReference type="PANTHER" id="PTHR33204">
    <property type="entry name" value="TRANSCRIPTIONAL REGULATOR, MARR FAMILY"/>
    <property type="match status" value="1"/>
</dbReference>
<evidence type="ECO:0000313" key="6">
    <source>
        <dbReference type="Proteomes" id="UP000481360"/>
    </source>
</evidence>
<dbReference type="CDD" id="cd00090">
    <property type="entry name" value="HTH_ARSR"/>
    <property type="match status" value="1"/>
</dbReference>
<comment type="caution">
    <text evidence="5">The sequence shown here is derived from an EMBL/GenBank/DDBJ whole genome shotgun (WGS) entry which is preliminary data.</text>
</comment>
<evidence type="ECO:0000256" key="2">
    <source>
        <dbReference type="ARBA" id="ARBA00023125"/>
    </source>
</evidence>
<evidence type="ECO:0000313" key="5">
    <source>
        <dbReference type="EMBL" id="NGY64135.1"/>
    </source>
</evidence>
<dbReference type="Pfam" id="PF01638">
    <property type="entry name" value="HxlR"/>
    <property type="match status" value="1"/>
</dbReference>
<dbReference type="InterPro" id="IPR011991">
    <property type="entry name" value="ArsR-like_HTH"/>
</dbReference>
<evidence type="ECO:0000256" key="1">
    <source>
        <dbReference type="ARBA" id="ARBA00023015"/>
    </source>
</evidence>
<protein>
    <submittedName>
        <fullName evidence="5">Helix-turn-helix transcriptional regulator</fullName>
    </submittedName>
</protein>
<organism evidence="5 6">
    <name type="scientific">Lentzea alba</name>
    <dbReference type="NCBI Taxonomy" id="2714351"/>
    <lineage>
        <taxon>Bacteria</taxon>
        <taxon>Bacillati</taxon>
        <taxon>Actinomycetota</taxon>
        <taxon>Actinomycetes</taxon>
        <taxon>Pseudonocardiales</taxon>
        <taxon>Pseudonocardiaceae</taxon>
        <taxon>Lentzea</taxon>
    </lineage>
</organism>
<name>A0A7C9VWL9_9PSEU</name>